<protein>
    <submittedName>
        <fullName evidence="2">Uncharacterized protein</fullName>
    </submittedName>
</protein>
<gene>
    <name evidence="2" type="ORF">NDU88_007088</name>
</gene>
<dbReference type="AlphaFoldDB" id="A0AAV7MFW9"/>
<keyword evidence="3" id="KW-1185">Reference proteome</keyword>
<organism evidence="2 3">
    <name type="scientific">Pleurodeles waltl</name>
    <name type="common">Iberian ribbed newt</name>
    <dbReference type="NCBI Taxonomy" id="8319"/>
    <lineage>
        <taxon>Eukaryota</taxon>
        <taxon>Metazoa</taxon>
        <taxon>Chordata</taxon>
        <taxon>Craniata</taxon>
        <taxon>Vertebrata</taxon>
        <taxon>Euteleostomi</taxon>
        <taxon>Amphibia</taxon>
        <taxon>Batrachia</taxon>
        <taxon>Caudata</taxon>
        <taxon>Salamandroidea</taxon>
        <taxon>Salamandridae</taxon>
        <taxon>Pleurodelinae</taxon>
        <taxon>Pleurodeles</taxon>
    </lineage>
</organism>
<dbReference type="Proteomes" id="UP001066276">
    <property type="component" value="Chromosome 10"/>
</dbReference>
<evidence type="ECO:0000313" key="2">
    <source>
        <dbReference type="EMBL" id="KAJ1102029.1"/>
    </source>
</evidence>
<evidence type="ECO:0000313" key="3">
    <source>
        <dbReference type="Proteomes" id="UP001066276"/>
    </source>
</evidence>
<feature type="compositionally biased region" description="Basic and acidic residues" evidence="1">
    <location>
        <begin position="68"/>
        <end position="77"/>
    </location>
</feature>
<comment type="caution">
    <text evidence="2">The sequence shown here is derived from an EMBL/GenBank/DDBJ whole genome shotgun (WGS) entry which is preliminary data.</text>
</comment>
<name>A0AAV7MFW9_PLEWA</name>
<evidence type="ECO:0000256" key="1">
    <source>
        <dbReference type="SAM" id="MobiDB-lite"/>
    </source>
</evidence>
<accession>A0AAV7MFW9</accession>
<proteinExistence type="predicted"/>
<feature type="region of interest" description="Disordered" evidence="1">
    <location>
        <begin position="25"/>
        <end position="86"/>
    </location>
</feature>
<feature type="compositionally biased region" description="Basic residues" evidence="1">
    <location>
        <begin position="43"/>
        <end position="67"/>
    </location>
</feature>
<reference evidence="2" key="1">
    <citation type="journal article" date="2022" name="bioRxiv">
        <title>Sequencing and chromosome-scale assembly of the giantPleurodeles waltlgenome.</title>
        <authorList>
            <person name="Brown T."/>
            <person name="Elewa A."/>
            <person name="Iarovenko S."/>
            <person name="Subramanian E."/>
            <person name="Araus A.J."/>
            <person name="Petzold A."/>
            <person name="Susuki M."/>
            <person name="Suzuki K.-i.T."/>
            <person name="Hayashi T."/>
            <person name="Toyoda A."/>
            <person name="Oliveira C."/>
            <person name="Osipova E."/>
            <person name="Leigh N.D."/>
            <person name="Simon A."/>
            <person name="Yun M.H."/>
        </authorList>
    </citation>
    <scope>NUCLEOTIDE SEQUENCE</scope>
    <source>
        <strain evidence="2">20211129_DDA</strain>
        <tissue evidence="2">Liver</tissue>
    </source>
</reference>
<dbReference type="EMBL" id="JANPWB010000014">
    <property type="protein sequence ID" value="KAJ1102029.1"/>
    <property type="molecule type" value="Genomic_DNA"/>
</dbReference>
<sequence length="86" mass="10500">MVSSLGERCRAVEQRRRKCVTYVKRRRQADGWTQTGRAERTSRVTRKKSDKRPRREGKRRRVKRKSKVRTEEEEHIRKQTHRLPTN</sequence>